<name>A0A642VC90_9ASCO</name>
<dbReference type="InterPro" id="IPR038910">
    <property type="entry name" value="Hua1-like"/>
</dbReference>
<evidence type="ECO:0000313" key="3">
    <source>
        <dbReference type="Proteomes" id="UP000761534"/>
    </source>
</evidence>
<dbReference type="GO" id="GO:0005737">
    <property type="term" value="C:cytoplasm"/>
    <property type="evidence" value="ECO:0007669"/>
    <property type="project" value="TreeGrafter"/>
</dbReference>
<evidence type="ECO:0000313" key="2">
    <source>
        <dbReference type="EMBL" id="KAA8915794.1"/>
    </source>
</evidence>
<accession>A0A642VC90</accession>
<dbReference type="Proteomes" id="UP000761534">
    <property type="component" value="Unassembled WGS sequence"/>
</dbReference>
<dbReference type="VEuPathDB" id="FungiDB:TRICI_002046"/>
<feature type="compositionally biased region" description="Low complexity" evidence="1">
    <location>
        <begin position="33"/>
        <end position="49"/>
    </location>
</feature>
<protein>
    <submittedName>
        <fullName evidence="2">Uncharacterized protein</fullName>
    </submittedName>
</protein>
<dbReference type="OrthoDB" id="2405700at2759"/>
<feature type="region of interest" description="Disordered" evidence="1">
    <location>
        <begin position="1"/>
        <end position="118"/>
    </location>
</feature>
<feature type="compositionally biased region" description="Low complexity" evidence="1">
    <location>
        <begin position="88"/>
        <end position="109"/>
    </location>
</feature>
<dbReference type="EMBL" id="SWFS01000139">
    <property type="protein sequence ID" value="KAA8915794.1"/>
    <property type="molecule type" value="Genomic_DNA"/>
</dbReference>
<proteinExistence type="predicted"/>
<comment type="caution">
    <text evidence="2">The sequence shown here is derived from an EMBL/GenBank/DDBJ whole genome shotgun (WGS) entry which is preliminary data.</text>
</comment>
<gene>
    <name evidence="2" type="ORF">TRICI_002046</name>
</gene>
<reference evidence="2" key="1">
    <citation type="journal article" date="2019" name="G3 (Bethesda)">
        <title>Genome Assemblies of Two Rare Opportunistic Yeast Pathogens: Diutina rugosa (syn. Candida rugosa) and Trichomonascus ciferrii (syn. Candida ciferrii).</title>
        <authorList>
            <person name="Mixao V."/>
            <person name="Saus E."/>
            <person name="Hansen A.P."/>
            <person name="Lass-Florl C."/>
            <person name="Gabaldon T."/>
        </authorList>
    </citation>
    <scope>NUCLEOTIDE SEQUENCE</scope>
    <source>
        <strain evidence="2">CBS 4856</strain>
    </source>
</reference>
<sequence>MKDQNSTTDTVNGHRLPPDQQVPDEPPPPYTPSDPQNSVPQPSSQQHQQGPPPGPPPMPPRPQQHAPPPHPPPQSPSQPQHRPPPGNYPGSYPYHTSYAGQYAPQAQGPAHPPPPNPSLPFQYPPGYWCHKCHNTGVKLKNGLSCQDCYARFARQRNARVMSTPSYAPRYAAVPGAAMPPRVVRPGDPSIGGVLCGRCRGRGMITEFIFDETCPTCRGVGRLF</sequence>
<keyword evidence="3" id="KW-1185">Reference proteome</keyword>
<feature type="compositionally biased region" description="Pro residues" evidence="1">
    <location>
        <begin position="50"/>
        <end position="87"/>
    </location>
</feature>
<evidence type="ECO:0000256" key="1">
    <source>
        <dbReference type="SAM" id="MobiDB-lite"/>
    </source>
</evidence>
<organism evidence="2 3">
    <name type="scientific">Trichomonascus ciferrii</name>
    <dbReference type="NCBI Taxonomy" id="44093"/>
    <lineage>
        <taxon>Eukaryota</taxon>
        <taxon>Fungi</taxon>
        <taxon>Dikarya</taxon>
        <taxon>Ascomycota</taxon>
        <taxon>Saccharomycotina</taxon>
        <taxon>Dipodascomycetes</taxon>
        <taxon>Dipodascales</taxon>
        <taxon>Trichomonascaceae</taxon>
        <taxon>Trichomonascus</taxon>
        <taxon>Trichomonascus ciferrii complex</taxon>
    </lineage>
</organism>
<dbReference type="AlphaFoldDB" id="A0A642VC90"/>
<dbReference type="PANTHER" id="PTHR28031">
    <property type="entry name" value="PROLINE-RICH PROTEIN HUA1"/>
    <property type="match status" value="1"/>
</dbReference>
<feature type="compositionally biased region" description="Polar residues" evidence="1">
    <location>
        <begin position="1"/>
        <end position="11"/>
    </location>
</feature>
<dbReference type="PANTHER" id="PTHR28031:SF1">
    <property type="entry name" value="PROLINE-RICH PROTEIN HUA1"/>
    <property type="match status" value="1"/>
</dbReference>